<organism evidence="1 2">
    <name type="scientific">Nocardioides malaquae</name>
    <dbReference type="NCBI Taxonomy" id="2773426"/>
    <lineage>
        <taxon>Bacteria</taxon>
        <taxon>Bacillati</taxon>
        <taxon>Actinomycetota</taxon>
        <taxon>Actinomycetes</taxon>
        <taxon>Propionibacteriales</taxon>
        <taxon>Nocardioidaceae</taxon>
        <taxon>Nocardioides</taxon>
    </lineage>
</organism>
<protein>
    <recommendedName>
        <fullName evidence="3">HNH endonuclease</fullName>
    </recommendedName>
</protein>
<accession>A0ABR9RRA7</accession>
<evidence type="ECO:0008006" key="3">
    <source>
        <dbReference type="Google" id="ProtNLM"/>
    </source>
</evidence>
<dbReference type="RefSeq" id="WP_193637441.1">
    <property type="nucleotide sequence ID" value="NZ_JADCSA010000004.1"/>
</dbReference>
<evidence type="ECO:0000313" key="2">
    <source>
        <dbReference type="Proteomes" id="UP000756387"/>
    </source>
</evidence>
<evidence type="ECO:0000313" key="1">
    <source>
        <dbReference type="EMBL" id="MBE7324104.1"/>
    </source>
</evidence>
<comment type="caution">
    <text evidence="1">The sequence shown here is derived from an EMBL/GenBank/DDBJ whole genome shotgun (WGS) entry which is preliminary data.</text>
</comment>
<keyword evidence="2" id="KW-1185">Reference proteome</keyword>
<sequence>MSGERIARACWWCGAPADSREHKFKRSDLTAAFGEGAWVNRSVAHGRGRGREERISYPNAARSSSLKFEPVMCSHCNSVRSQPADGAYDQFAAFIRDNGDDLYDSAVLDWSTIFPESWAVGRDQVVRYWVKHIACRLAEREIQVLPALIEFMNGTGPMANLRLAMEIRRDFVRLQRDDAAEYGDQTRALWMGDLIGWSSRSTGRFEGASSHWGIDALFVTWEYSVDDPLGSTNFGERVNVIPDGAGEAEPQP</sequence>
<gene>
    <name evidence="1" type="ORF">IEQ44_05520</name>
</gene>
<proteinExistence type="predicted"/>
<dbReference type="EMBL" id="JADCSA010000004">
    <property type="protein sequence ID" value="MBE7324104.1"/>
    <property type="molecule type" value="Genomic_DNA"/>
</dbReference>
<dbReference type="Proteomes" id="UP000756387">
    <property type="component" value="Unassembled WGS sequence"/>
</dbReference>
<name>A0ABR9RRA7_9ACTN</name>
<reference evidence="1 2" key="1">
    <citation type="submission" date="2020-10" db="EMBL/GenBank/DDBJ databases">
        <title>Nocardioides sp. isolated from sludge.</title>
        <authorList>
            <person name="Zhang X."/>
        </authorList>
    </citation>
    <scope>NUCLEOTIDE SEQUENCE [LARGE SCALE GENOMIC DNA]</scope>
    <source>
        <strain evidence="1 2">Y6</strain>
    </source>
</reference>